<name>A0ABX7F1H7_9HYPH</name>
<evidence type="ECO:0000313" key="2">
    <source>
        <dbReference type="EMBL" id="QRF54161.1"/>
    </source>
</evidence>
<sequence length="235" mass="24754">MQSLAQKTPMRRLLVINPNINPAVTARVRCVADAIVGPRTSVTVVNPIKGPFSIETPEDRDAAVPEVLDLVGSTLHHLPDACVFACFDDIALFETRAMTRIPVVGTCEAGIAATRTIADRFSILTTVHSAVPGIHRLLARYGAADICTVRAAGIGVAEAAGQSDDAEKRILVTIEQAIERDGAQAILLGSGGLTGMAAKLERHFSIPVIDGVAAAIKMAEGLAHLRMQPGQPQPD</sequence>
<accession>A0ABX7F1H7</accession>
<comment type="similarity">
    <text evidence="1">Belongs to the HyuE racemase family.</text>
</comment>
<dbReference type="PANTHER" id="PTHR28047">
    <property type="entry name" value="PROTEIN DCG1"/>
    <property type="match status" value="1"/>
</dbReference>
<proteinExistence type="inferred from homology"/>
<evidence type="ECO:0000313" key="3">
    <source>
        <dbReference type="Proteomes" id="UP000596351"/>
    </source>
</evidence>
<dbReference type="PANTHER" id="PTHR28047:SF5">
    <property type="entry name" value="PROTEIN DCG1"/>
    <property type="match status" value="1"/>
</dbReference>
<dbReference type="Proteomes" id="UP000596351">
    <property type="component" value="Plasmid p1"/>
</dbReference>
<dbReference type="RefSeq" id="WP_203020519.1">
    <property type="nucleotide sequence ID" value="NZ_CP032406.1"/>
</dbReference>
<dbReference type="Gene3D" id="3.40.50.12500">
    <property type="match status" value="1"/>
</dbReference>
<dbReference type="EMBL" id="CP032406">
    <property type="protein sequence ID" value="QRF54161.1"/>
    <property type="molecule type" value="Genomic_DNA"/>
</dbReference>
<dbReference type="Pfam" id="PF01177">
    <property type="entry name" value="Asp_Glu_race"/>
    <property type="match status" value="1"/>
</dbReference>
<organism evidence="2 3">
    <name type="scientific">Rhizobium rosettiformans</name>
    <dbReference type="NCBI Taxonomy" id="1368430"/>
    <lineage>
        <taxon>Bacteria</taxon>
        <taxon>Pseudomonadati</taxon>
        <taxon>Pseudomonadota</taxon>
        <taxon>Alphaproteobacteria</taxon>
        <taxon>Hyphomicrobiales</taxon>
        <taxon>Rhizobiaceae</taxon>
        <taxon>Rhizobium/Agrobacterium group</taxon>
        <taxon>Rhizobium</taxon>
    </lineage>
</organism>
<protein>
    <submittedName>
        <fullName evidence="2">Asp/Glu racemase</fullName>
    </submittedName>
</protein>
<reference evidence="2 3" key="1">
    <citation type="submission" date="2018-09" db="EMBL/GenBank/DDBJ databases">
        <title>Rhizobium sp. MAE2-X.</title>
        <authorList>
            <person name="Lee Y."/>
            <person name="Jeon C.O."/>
        </authorList>
    </citation>
    <scope>NUCLEOTIDE SEQUENCE [LARGE SCALE GENOMIC DNA]</scope>
    <source>
        <strain evidence="2 3">MAE2-X</strain>
        <plasmid evidence="2 3">p1</plasmid>
    </source>
</reference>
<dbReference type="InterPro" id="IPR015942">
    <property type="entry name" value="Asp/Glu/hydantoin_racemase"/>
</dbReference>
<dbReference type="InterPro" id="IPR052186">
    <property type="entry name" value="Hydantoin_racemase-like"/>
</dbReference>
<geneLocation type="plasmid" evidence="2 3">
    <name>p1</name>
</geneLocation>
<gene>
    <name evidence="2" type="ORF">D4A92_21680</name>
</gene>
<dbReference type="InterPro" id="IPR053714">
    <property type="entry name" value="Iso_Racemase_Enz_sf"/>
</dbReference>
<keyword evidence="2" id="KW-0614">Plasmid</keyword>
<evidence type="ECO:0000256" key="1">
    <source>
        <dbReference type="ARBA" id="ARBA00038414"/>
    </source>
</evidence>
<keyword evidence="3" id="KW-1185">Reference proteome</keyword>